<evidence type="ECO:0000313" key="2">
    <source>
        <dbReference type="Proteomes" id="UP000072867"/>
    </source>
</evidence>
<organism evidence="1 2">
    <name type="scientific">Sphingomonas sanguinis</name>
    <dbReference type="NCBI Taxonomy" id="33051"/>
    <lineage>
        <taxon>Bacteria</taxon>
        <taxon>Pseudomonadati</taxon>
        <taxon>Pseudomonadota</taxon>
        <taxon>Alphaproteobacteria</taxon>
        <taxon>Sphingomonadales</taxon>
        <taxon>Sphingomonadaceae</taxon>
        <taxon>Sphingomonas</taxon>
    </lineage>
</organism>
<gene>
    <name evidence="1" type="ORF">NS319_07265</name>
</gene>
<proteinExistence type="predicted"/>
<dbReference type="InterPro" id="IPR043746">
    <property type="entry name" value="DUF5691"/>
</dbReference>
<comment type="caution">
    <text evidence="1">The sequence shown here is derived from an EMBL/GenBank/DDBJ whole genome shotgun (WGS) entry which is preliminary data.</text>
</comment>
<dbReference type="Proteomes" id="UP000072867">
    <property type="component" value="Unassembled WGS sequence"/>
</dbReference>
<name>A0A147I076_9SPHN</name>
<dbReference type="Pfam" id="PF18944">
    <property type="entry name" value="DUF5691"/>
    <property type="match status" value="1"/>
</dbReference>
<dbReference type="EMBL" id="LDTD01000047">
    <property type="protein sequence ID" value="KTT70722.1"/>
    <property type="molecule type" value="Genomic_DNA"/>
</dbReference>
<protein>
    <submittedName>
        <fullName evidence="1">Uncharacterized protein</fullName>
    </submittedName>
</protein>
<dbReference type="AlphaFoldDB" id="A0A147I076"/>
<dbReference type="STRING" id="33051.SB4_10790"/>
<evidence type="ECO:0000313" key="1">
    <source>
        <dbReference type="EMBL" id="KTT70722.1"/>
    </source>
</evidence>
<reference evidence="1 2" key="1">
    <citation type="journal article" date="2016" name="Front. Microbiol.">
        <title>Genomic Resource of Rice Seed Associated Bacteria.</title>
        <authorList>
            <person name="Midha S."/>
            <person name="Bansal K."/>
            <person name="Sharma S."/>
            <person name="Kumar N."/>
            <person name="Patil P.P."/>
            <person name="Chaudhry V."/>
            <person name="Patil P.B."/>
        </authorList>
    </citation>
    <scope>NUCLEOTIDE SEQUENCE [LARGE SCALE GENOMIC DNA]</scope>
    <source>
        <strain evidence="1 2">NS319</strain>
    </source>
</reference>
<accession>A0A147I076</accession>
<dbReference type="PATRIC" id="fig|33051.3.peg.2470"/>
<sequence length="466" mass="49631">MADAILDALGPVLTRWTMGGSAVRQAPPVWREALGGEPSEAELRLLALSGQYLGVLAINEPAGDLQSPGDIPVLAYPPLPEIFRPGARRLLQALREPGARRDLLDFLDRRGWTLHPGDWMPRPGDDVPPVYASWQDWAATAAASAGAGELTAETWDEFGPAARLAALMDLRGHDAAAASALLLQKIAGESADHRVRLLQTLVLSLSENDRPLLEQLASGDRAPRVRALAAAFIEGLDGRTSHQDDEDAAKLAAFFAVQTKGLLRRTRVIEPLPPKNIVYRNRRTDLFNTVSFDGFATALGLEGAELVAIWPWGGDALLDQGFAQMVARSANDPVVAATTDALTLAKTIDSDALEMLLPRLTIGQRHVAAERLIRANGATFDMVRAIAGGDGGIDDAILMPAGTALLDAVEAGGDQADELLALGLLASREAAGQALDQLVAVGLIASDLRLDMLRLNAALDNRRQTP</sequence>
<dbReference type="RefSeq" id="WP_058733053.1">
    <property type="nucleotide sequence ID" value="NZ_LDTD01000047.1"/>
</dbReference>